<organism evidence="1 2">
    <name type="scientific">Clostridium intestinale</name>
    <dbReference type="NCBI Taxonomy" id="36845"/>
    <lineage>
        <taxon>Bacteria</taxon>
        <taxon>Bacillati</taxon>
        <taxon>Bacillota</taxon>
        <taxon>Clostridia</taxon>
        <taxon>Eubacteriales</taxon>
        <taxon>Clostridiaceae</taxon>
        <taxon>Clostridium</taxon>
    </lineage>
</organism>
<evidence type="ECO:0000313" key="2">
    <source>
        <dbReference type="Proteomes" id="UP000512286"/>
    </source>
</evidence>
<dbReference type="RefSeq" id="WP_181601808.1">
    <property type="nucleotide sequence ID" value="NZ_CP059378.1"/>
</dbReference>
<proteinExistence type="predicted"/>
<dbReference type="EMBL" id="CP059378">
    <property type="protein sequence ID" value="QLY79823.1"/>
    <property type="molecule type" value="Genomic_DNA"/>
</dbReference>
<protein>
    <submittedName>
        <fullName evidence="1">Uncharacterized protein</fullName>
    </submittedName>
</protein>
<name>A0A7D6ZQ38_9CLOT</name>
<sequence length="51" mass="6020">MKRSIWSKLLMILAVPFILVFALFSGVPDWELLINDIFKKEKDIDINKLTR</sequence>
<gene>
    <name evidence="1" type="ORF">HZF06_22865</name>
</gene>
<evidence type="ECO:0000313" key="1">
    <source>
        <dbReference type="EMBL" id="QLY79823.1"/>
    </source>
</evidence>
<dbReference type="Proteomes" id="UP000512286">
    <property type="component" value="Chromosome"/>
</dbReference>
<dbReference type="KEGG" id="cint:HZF06_22865"/>
<reference evidence="1 2" key="1">
    <citation type="submission" date="2020-07" db="EMBL/GenBank/DDBJ databases">
        <title>Electron transfer.</title>
        <authorList>
            <person name="Huang L."/>
            <person name="Liu X."/>
            <person name="Zhou S."/>
        </authorList>
    </citation>
    <scope>NUCLEOTIDE SEQUENCE [LARGE SCALE GENOMIC DNA]</scope>
    <source>
        <strain evidence="1 2">Lx1</strain>
    </source>
</reference>
<dbReference type="AlphaFoldDB" id="A0A7D6ZQ38"/>
<accession>A0A7D6ZQ38</accession>